<evidence type="ECO:0000313" key="1">
    <source>
        <dbReference type="Proteomes" id="UP000887576"/>
    </source>
</evidence>
<sequence length="448" mass="51548">MSKKHPKMVVPAERNKVPKSSTSDAPPATVRKGLESLFASVTEPGDTFIFRIFIAMLLFADVILSKILIDVIPYTEIDFSTYMQQVECFLNGERNYTRIEGDTGPVVYPAGHIWFYSLMHHLTEKGKLIVDGQHIFLIIYILNQLIVFETFRVSNRASPFTIVFMTCLSYRLHSIFMLRLFNDCVAMLFCNIAIYLMVIGGRRWKLYLAAIFYSLGVGVKMNVLLFAPAIALLVFIQHGFVTLMISGILAGTVQLILGFPFLTTYPIDYLTSAFNFGRVFLYKWTVNWKCVPEDLFLDRKFHLSLLALHLFVLLFFATFVWFRKYGGLFHLLFQSKNVQIAKQDILMILYSCNFIGVAFSRSLHYQFYSWYYHGIHFLILTGKTSIESSSKTLDLLGFILRPVFCFALECCWNTYPATDFSSKLLHFVHFVVLISLLFPAKQPKVKKS</sequence>
<organism evidence="1 2">
    <name type="scientific">Panagrolaimus sp. JU765</name>
    <dbReference type="NCBI Taxonomy" id="591449"/>
    <lineage>
        <taxon>Eukaryota</taxon>
        <taxon>Metazoa</taxon>
        <taxon>Ecdysozoa</taxon>
        <taxon>Nematoda</taxon>
        <taxon>Chromadorea</taxon>
        <taxon>Rhabditida</taxon>
        <taxon>Tylenchina</taxon>
        <taxon>Panagrolaimomorpha</taxon>
        <taxon>Panagrolaimoidea</taxon>
        <taxon>Panagrolaimidae</taxon>
        <taxon>Panagrolaimus</taxon>
    </lineage>
</organism>
<proteinExistence type="predicted"/>
<accession>A0AC34PW60</accession>
<name>A0AC34PW60_9BILA</name>
<dbReference type="Proteomes" id="UP000887576">
    <property type="component" value="Unplaced"/>
</dbReference>
<dbReference type="WBParaSite" id="JU765_v2.g10578.t1">
    <property type="protein sequence ID" value="JU765_v2.g10578.t1"/>
    <property type="gene ID" value="JU765_v2.g10578"/>
</dbReference>
<protein>
    <submittedName>
        <fullName evidence="2">Dol-P-Man:Man(5)GlcNAc(2)-PP-Dol alpha-1,3-mannosyltransferase</fullName>
    </submittedName>
</protein>
<evidence type="ECO:0000313" key="2">
    <source>
        <dbReference type="WBParaSite" id="JU765_v2.g10578.t1"/>
    </source>
</evidence>
<reference evidence="2" key="1">
    <citation type="submission" date="2022-11" db="UniProtKB">
        <authorList>
            <consortium name="WormBaseParasite"/>
        </authorList>
    </citation>
    <scope>IDENTIFICATION</scope>
</reference>